<dbReference type="CDD" id="cd07344">
    <property type="entry name" value="M48_yhfN_like"/>
    <property type="match status" value="1"/>
</dbReference>
<proteinExistence type="predicted"/>
<evidence type="ECO:0000313" key="3">
    <source>
        <dbReference type="Proteomes" id="UP000693672"/>
    </source>
</evidence>
<name>A0A916JWK1_9BACL</name>
<dbReference type="EMBL" id="CAJVAS010000004">
    <property type="protein sequence ID" value="CAG7611008.1"/>
    <property type="molecule type" value="Genomic_DNA"/>
</dbReference>
<dbReference type="AlphaFoldDB" id="A0A916JWK1"/>
<evidence type="ECO:0000313" key="2">
    <source>
        <dbReference type="EMBL" id="CAG7611008.1"/>
    </source>
</evidence>
<feature type="domain" description="YgjP-like metallopeptidase" evidence="1">
    <location>
        <begin position="23"/>
        <end position="235"/>
    </location>
</feature>
<reference evidence="2" key="1">
    <citation type="submission" date="2021-06" db="EMBL/GenBank/DDBJ databases">
        <authorList>
            <person name="Criscuolo A."/>
        </authorList>
    </citation>
    <scope>NUCLEOTIDE SEQUENCE</scope>
    <source>
        <strain evidence="2">CIP111600</strain>
    </source>
</reference>
<dbReference type="PANTHER" id="PTHR30399">
    <property type="entry name" value="UNCHARACTERIZED PROTEIN YGJP"/>
    <property type="match status" value="1"/>
</dbReference>
<evidence type="ECO:0000259" key="1">
    <source>
        <dbReference type="Pfam" id="PF01863"/>
    </source>
</evidence>
<dbReference type="PANTHER" id="PTHR30399:SF1">
    <property type="entry name" value="UTP PYROPHOSPHATASE"/>
    <property type="match status" value="1"/>
</dbReference>
<protein>
    <recommendedName>
        <fullName evidence="1">YgjP-like metallopeptidase domain-containing protein</fullName>
    </recommendedName>
</protein>
<gene>
    <name evidence="2" type="ORF">PAESOLCIP111_01319</name>
</gene>
<dbReference type="RefSeq" id="WP_218091131.1">
    <property type="nucleotide sequence ID" value="NZ_CAJVAS010000004.1"/>
</dbReference>
<dbReference type="Pfam" id="PF01863">
    <property type="entry name" value="YgjP-like"/>
    <property type="match status" value="1"/>
</dbReference>
<dbReference type="Proteomes" id="UP000693672">
    <property type="component" value="Unassembled WGS sequence"/>
</dbReference>
<dbReference type="InterPro" id="IPR002725">
    <property type="entry name" value="YgjP-like_metallopeptidase"/>
</dbReference>
<sequence length="241" mass="28796">MEKHQIRYGDKTIEFIVERKHVKNVNLNIKPDMTVMVSASEKVPLDFIYDFVKGKGAWILRNVKTFEGVQPYKQSEREYVSGESFKYLGKQYRLRVKQTDAEEGVKYYRGFVYLYVMDTANHIKKTKLMEEWYCNKAKKVFEELLNKLYPIVQKYGICKPSIDMRVMKARWGSALLDSQTIHLNTELIKAPKHCIEYVILHELIHFKYNDHSDNFYNMLYSLMPDWVKRKKILDEEIVREL</sequence>
<keyword evidence="3" id="KW-1185">Reference proteome</keyword>
<comment type="caution">
    <text evidence="2">The sequence shown here is derived from an EMBL/GenBank/DDBJ whole genome shotgun (WGS) entry which is preliminary data.</text>
</comment>
<accession>A0A916JWK1</accession>
<dbReference type="InterPro" id="IPR053136">
    <property type="entry name" value="UTP_pyrophosphatase-like"/>
</dbReference>
<organism evidence="2 3">
    <name type="scientific">Paenibacillus solanacearum</name>
    <dbReference type="NCBI Taxonomy" id="2048548"/>
    <lineage>
        <taxon>Bacteria</taxon>
        <taxon>Bacillati</taxon>
        <taxon>Bacillota</taxon>
        <taxon>Bacilli</taxon>
        <taxon>Bacillales</taxon>
        <taxon>Paenibacillaceae</taxon>
        <taxon>Paenibacillus</taxon>
    </lineage>
</organism>